<organism evidence="1 2">
    <name type="scientific">Microscilla marina ATCC 23134</name>
    <dbReference type="NCBI Taxonomy" id="313606"/>
    <lineage>
        <taxon>Bacteria</taxon>
        <taxon>Pseudomonadati</taxon>
        <taxon>Bacteroidota</taxon>
        <taxon>Cytophagia</taxon>
        <taxon>Cytophagales</taxon>
        <taxon>Microscillaceae</taxon>
        <taxon>Microscilla</taxon>
    </lineage>
</organism>
<evidence type="ECO:0000313" key="1">
    <source>
        <dbReference type="EMBL" id="EAY29306.1"/>
    </source>
</evidence>
<dbReference type="AlphaFoldDB" id="A1ZJK3"/>
<name>A1ZJK3_MICM2</name>
<proteinExistence type="predicted"/>
<keyword evidence="2" id="KW-1185">Reference proteome</keyword>
<dbReference type="Proteomes" id="UP000004095">
    <property type="component" value="Unassembled WGS sequence"/>
</dbReference>
<gene>
    <name evidence="1" type="ORF">M23134_01360</name>
</gene>
<protein>
    <submittedName>
        <fullName evidence="1">Uncharacterized protein</fullName>
    </submittedName>
</protein>
<dbReference type="eggNOG" id="ENOG50337AX">
    <property type="taxonomic scope" value="Bacteria"/>
</dbReference>
<accession>A1ZJK3</accession>
<dbReference type="EMBL" id="AAWS01000011">
    <property type="protein sequence ID" value="EAY29306.1"/>
    <property type="molecule type" value="Genomic_DNA"/>
</dbReference>
<evidence type="ECO:0000313" key="2">
    <source>
        <dbReference type="Proteomes" id="UP000004095"/>
    </source>
</evidence>
<sequence>MFDSFYKINYLGPNTSRASDKKHFKREHLFNFRDSNKVLYTISLEEFEYNTFELSFCLHKDINRKDRFNTLSGLYRGSTKATKVIRTCVEAMLFFYKKDKNCSFMFIGASLAGEREENTKRFRIYSLLMKNLFPPYAFAHYERKDLSFYLLLNKNQEQSIPFFPKKVWQMINEIYVLPSVKRMM</sequence>
<reference evidence="1 2" key="1">
    <citation type="submission" date="2007-01" db="EMBL/GenBank/DDBJ databases">
        <authorList>
            <person name="Haygood M."/>
            <person name="Podell S."/>
            <person name="Anderson C."/>
            <person name="Hopkinson B."/>
            <person name="Roe K."/>
            <person name="Barbeau K."/>
            <person name="Gaasterland T."/>
            <person name="Ferriera S."/>
            <person name="Johnson J."/>
            <person name="Kravitz S."/>
            <person name="Beeson K."/>
            <person name="Sutton G."/>
            <person name="Rogers Y.-H."/>
            <person name="Friedman R."/>
            <person name="Frazier M."/>
            <person name="Venter J.C."/>
        </authorList>
    </citation>
    <scope>NUCLEOTIDE SEQUENCE [LARGE SCALE GENOMIC DNA]</scope>
    <source>
        <strain evidence="1 2">ATCC 23134</strain>
    </source>
</reference>
<comment type="caution">
    <text evidence="1">The sequence shown here is derived from an EMBL/GenBank/DDBJ whole genome shotgun (WGS) entry which is preliminary data.</text>
</comment>